<evidence type="ECO:0000256" key="2">
    <source>
        <dbReference type="ARBA" id="ARBA00007958"/>
    </source>
</evidence>
<sequence length="234" mass="26885">MDKMGMNIRGVIFDMDNTLFDFVEAKMIACTEVVGFLGAGDPEELFEYFRRETHGFENPENIRDYMLDNGIDPLEKYQSCVKIYETQKIDHIRLYPYVRETLEELNEIGMVLGIVTDANSDNARKRLVKTGLEDMVHSLTAHDMTGTKKPDLTPFKYALETMRLKASETLFVGDSLRRDIAPSKQLGMMAAYAAYGDRNSTMDRTSGEYKPDRTLNNFREVLEIVLEFSENDRI</sequence>
<comment type="caution">
    <text evidence="6">The sequence shown here is derived from an EMBL/GenBank/DDBJ whole genome shotgun (WGS) entry which is preliminary data.</text>
</comment>
<dbReference type="Pfam" id="PF13419">
    <property type="entry name" value="HAD_2"/>
    <property type="match status" value="1"/>
</dbReference>
<dbReference type="AlphaFoldDB" id="A0A7Z7FDD5"/>
<comment type="similarity">
    <text evidence="2">Belongs to the HAD-like hydrolase superfamily.</text>
</comment>
<dbReference type="Proteomes" id="UP000199259">
    <property type="component" value="Unassembled WGS sequence"/>
</dbReference>
<evidence type="ECO:0000256" key="4">
    <source>
        <dbReference type="ARBA" id="ARBA00022801"/>
    </source>
</evidence>
<dbReference type="GO" id="GO:0016791">
    <property type="term" value="F:phosphatase activity"/>
    <property type="evidence" value="ECO:0007669"/>
    <property type="project" value="TreeGrafter"/>
</dbReference>
<keyword evidence="7" id="KW-1185">Reference proteome</keyword>
<reference evidence="6 7" key="1">
    <citation type="submission" date="2016-10" db="EMBL/GenBank/DDBJ databases">
        <authorList>
            <person name="Varghese N."/>
            <person name="Submissions S."/>
        </authorList>
    </citation>
    <scope>NUCLEOTIDE SEQUENCE [LARGE SCALE GENOMIC DNA]</scope>
    <source>
        <strain evidence="6 7">PL 12/M</strain>
    </source>
</reference>
<evidence type="ECO:0000313" key="6">
    <source>
        <dbReference type="EMBL" id="SDF35874.1"/>
    </source>
</evidence>
<dbReference type="InterPro" id="IPR036412">
    <property type="entry name" value="HAD-like_sf"/>
</dbReference>
<dbReference type="SFLD" id="SFLDS00003">
    <property type="entry name" value="Haloacid_Dehalogenase"/>
    <property type="match status" value="1"/>
</dbReference>
<dbReference type="InterPro" id="IPR023214">
    <property type="entry name" value="HAD_sf"/>
</dbReference>
<dbReference type="SFLD" id="SFLDG01129">
    <property type="entry name" value="C1.5:_HAD__Beta-PGM__Phosphata"/>
    <property type="match status" value="1"/>
</dbReference>
<dbReference type="InterPro" id="IPR051400">
    <property type="entry name" value="HAD-like_hydrolase"/>
</dbReference>
<dbReference type="InterPro" id="IPR041492">
    <property type="entry name" value="HAD_2"/>
</dbReference>
<proteinExistence type="inferred from homology"/>
<dbReference type="PRINTS" id="PR00413">
    <property type="entry name" value="HADHALOGNASE"/>
</dbReference>
<gene>
    <name evidence="6" type="ORF">SAMN04488589_0458</name>
</gene>
<protein>
    <submittedName>
        <fullName evidence="6">Putative hydrolase of the HAD superfamily</fullName>
    </submittedName>
</protein>
<dbReference type="EMBL" id="FNCA01000001">
    <property type="protein sequence ID" value="SDF35874.1"/>
    <property type="molecule type" value="Genomic_DNA"/>
</dbReference>
<dbReference type="Gene3D" id="3.40.50.1000">
    <property type="entry name" value="HAD superfamily/HAD-like"/>
    <property type="match status" value="1"/>
</dbReference>
<name>A0A7Z7FDD5_9EURY</name>
<evidence type="ECO:0000256" key="5">
    <source>
        <dbReference type="ARBA" id="ARBA00022842"/>
    </source>
</evidence>
<keyword evidence="5" id="KW-0460">Magnesium</keyword>
<organism evidence="6 7">
    <name type="scientific">Methanolobus vulcani</name>
    <dbReference type="NCBI Taxonomy" id="38026"/>
    <lineage>
        <taxon>Archaea</taxon>
        <taxon>Methanobacteriati</taxon>
        <taxon>Methanobacteriota</taxon>
        <taxon>Stenosarchaea group</taxon>
        <taxon>Methanomicrobia</taxon>
        <taxon>Methanosarcinales</taxon>
        <taxon>Methanosarcinaceae</taxon>
        <taxon>Methanolobus</taxon>
    </lineage>
</organism>
<dbReference type="InterPro" id="IPR006439">
    <property type="entry name" value="HAD-SF_hydro_IA"/>
</dbReference>
<dbReference type="PANTHER" id="PTHR46470">
    <property type="entry name" value="N-ACYLNEURAMINATE-9-PHOSPHATASE"/>
    <property type="match status" value="1"/>
</dbReference>
<accession>A0A7Z7FDD5</accession>
<dbReference type="SUPFAM" id="SSF56784">
    <property type="entry name" value="HAD-like"/>
    <property type="match status" value="1"/>
</dbReference>
<dbReference type="GO" id="GO:0046872">
    <property type="term" value="F:metal ion binding"/>
    <property type="evidence" value="ECO:0007669"/>
    <property type="project" value="UniProtKB-KW"/>
</dbReference>
<dbReference type="PANTHER" id="PTHR46470:SF2">
    <property type="entry name" value="GLYCERALDEHYDE 3-PHOSPHATE PHOSPHATASE"/>
    <property type="match status" value="1"/>
</dbReference>
<dbReference type="NCBIfam" id="TIGR01549">
    <property type="entry name" value="HAD-SF-IA-v1"/>
    <property type="match status" value="1"/>
</dbReference>
<keyword evidence="3" id="KW-0479">Metal-binding</keyword>
<dbReference type="Gene3D" id="1.10.150.520">
    <property type="match status" value="1"/>
</dbReference>
<dbReference type="RefSeq" id="WP_238380688.1">
    <property type="nucleotide sequence ID" value="NZ_FNCA01000001.1"/>
</dbReference>
<comment type="cofactor">
    <cofactor evidence="1">
        <name>Mg(2+)</name>
        <dbReference type="ChEBI" id="CHEBI:18420"/>
    </cofactor>
</comment>
<evidence type="ECO:0000256" key="3">
    <source>
        <dbReference type="ARBA" id="ARBA00022723"/>
    </source>
</evidence>
<dbReference type="GO" id="GO:0044281">
    <property type="term" value="P:small molecule metabolic process"/>
    <property type="evidence" value="ECO:0007669"/>
    <property type="project" value="UniProtKB-ARBA"/>
</dbReference>
<evidence type="ECO:0000256" key="1">
    <source>
        <dbReference type="ARBA" id="ARBA00001946"/>
    </source>
</evidence>
<keyword evidence="4 6" id="KW-0378">Hydrolase</keyword>
<evidence type="ECO:0000313" key="7">
    <source>
        <dbReference type="Proteomes" id="UP000199259"/>
    </source>
</evidence>